<evidence type="ECO:0000256" key="8">
    <source>
        <dbReference type="ARBA" id="ARBA00023154"/>
    </source>
</evidence>
<dbReference type="Pfam" id="PF00701">
    <property type="entry name" value="DHDPS"/>
    <property type="match status" value="1"/>
</dbReference>
<dbReference type="InterPro" id="IPR020625">
    <property type="entry name" value="Schiff_base-form_aldolases_AS"/>
</dbReference>
<keyword evidence="6 12" id="KW-0028">Amino-acid biosynthesis</keyword>
<evidence type="ECO:0000256" key="5">
    <source>
        <dbReference type="ARBA" id="ARBA00022490"/>
    </source>
</evidence>
<dbReference type="HAMAP" id="MF_00418">
    <property type="entry name" value="DapA"/>
    <property type="match status" value="1"/>
</dbReference>
<evidence type="ECO:0000256" key="10">
    <source>
        <dbReference type="ARBA" id="ARBA00023270"/>
    </source>
</evidence>
<feature type="active site" description="Schiff-base intermediate with substrate" evidence="12">
    <location>
        <position position="161"/>
    </location>
</feature>
<dbReference type="SMART" id="SM01130">
    <property type="entry name" value="DHDPS"/>
    <property type="match status" value="1"/>
</dbReference>
<dbReference type="GO" id="GO:0008840">
    <property type="term" value="F:4-hydroxy-tetrahydrodipicolinate synthase activity"/>
    <property type="evidence" value="ECO:0007669"/>
    <property type="project" value="UniProtKB-EC"/>
</dbReference>
<comment type="similarity">
    <text evidence="3 12 13">Belongs to the DapA family.</text>
</comment>
<evidence type="ECO:0000256" key="1">
    <source>
        <dbReference type="ARBA" id="ARBA00003294"/>
    </source>
</evidence>
<dbReference type="InterPro" id="IPR020624">
    <property type="entry name" value="Schiff_base-form_aldolases_CS"/>
</dbReference>
<comment type="function">
    <text evidence="1 12">Catalyzes the condensation of (S)-aspartate-beta-semialdehyde [(S)-ASA] and pyruvate to 4-hydroxy-tetrahydrodipicolinate (HTPA).</text>
</comment>
<feature type="site" description="Part of a proton relay during catalysis" evidence="12">
    <location>
        <position position="107"/>
    </location>
</feature>
<gene>
    <name evidence="12 14" type="primary">dapA</name>
    <name evidence="14" type="ORF">MB824_09655</name>
</gene>
<dbReference type="PANTHER" id="PTHR12128">
    <property type="entry name" value="DIHYDRODIPICOLINATE SYNTHASE"/>
    <property type="match status" value="1"/>
</dbReference>
<keyword evidence="10 12" id="KW-0704">Schiff base</keyword>
<dbReference type="PIRSF" id="PIRSF001365">
    <property type="entry name" value="DHDPS"/>
    <property type="match status" value="1"/>
</dbReference>
<evidence type="ECO:0000256" key="4">
    <source>
        <dbReference type="ARBA" id="ARBA00012086"/>
    </source>
</evidence>
<evidence type="ECO:0000256" key="6">
    <source>
        <dbReference type="ARBA" id="ARBA00022605"/>
    </source>
</evidence>
<name>A0ABS9NRJ7_9NEIS</name>
<feature type="binding site" evidence="12">
    <location>
        <position position="203"/>
    </location>
    <ligand>
        <name>pyruvate</name>
        <dbReference type="ChEBI" id="CHEBI:15361"/>
    </ligand>
</feature>
<reference evidence="14 15" key="1">
    <citation type="submission" date="2022-02" db="EMBL/GenBank/DDBJ databases">
        <title>Genome sequence data of Kingella unionensis sp. nov. strain CICC 24913 (CCUG 75125).</title>
        <authorList>
            <person name="Xiao M."/>
        </authorList>
    </citation>
    <scope>NUCLEOTIDE SEQUENCE [LARGE SCALE GENOMIC DNA]</scope>
    <source>
        <strain evidence="14 15">CICC 24913</strain>
    </source>
</reference>
<dbReference type="RefSeq" id="WP_238748299.1">
    <property type="nucleotide sequence ID" value="NZ_JAKOOW010000035.1"/>
</dbReference>
<dbReference type="SUPFAM" id="SSF51569">
    <property type="entry name" value="Aldolase"/>
    <property type="match status" value="1"/>
</dbReference>
<feature type="binding site" evidence="12">
    <location>
        <position position="45"/>
    </location>
    <ligand>
        <name>pyruvate</name>
        <dbReference type="ChEBI" id="CHEBI:15361"/>
    </ligand>
</feature>
<keyword evidence="9 12" id="KW-0456">Lyase</keyword>
<feature type="active site" description="Proton donor/acceptor" evidence="12">
    <location>
        <position position="133"/>
    </location>
</feature>
<accession>A0ABS9NRJ7</accession>
<dbReference type="EMBL" id="JAKOOW010000035">
    <property type="protein sequence ID" value="MCG6504761.1"/>
    <property type="molecule type" value="Genomic_DNA"/>
</dbReference>
<keyword evidence="5 12" id="KW-0963">Cytoplasm</keyword>
<evidence type="ECO:0000256" key="3">
    <source>
        <dbReference type="ARBA" id="ARBA00007592"/>
    </source>
</evidence>
<dbReference type="PANTHER" id="PTHR12128:SF66">
    <property type="entry name" value="4-HYDROXY-2-OXOGLUTARATE ALDOLASE, MITOCHONDRIAL"/>
    <property type="match status" value="1"/>
</dbReference>
<dbReference type="PROSITE" id="PS00665">
    <property type="entry name" value="DHDPS_1"/>
    <property type="match status" value="1"/>
</dbReference>
<sequence>MLTGSLVALITPMHEDGSVDFDRLRALIDWHIANGTDAIVAVGTTGESATLSVDEHLAVVEATVKHAASRIPVIAGTGANNTREAIALSQEAERIGADYTLSVVPYYNRPSQEGIYRHFRTIAEASAIPMIVYNVPGRTVVDMNNDTILRLAEIPNIVGVKEASGNVERALELFKTVPQDFAVYSGDDGTALPFLLCGGHGVITVAANVAPKDFSQMCRSAINGDIAAARALNDKLMPLYGAMFCEPSPAAPKWALEKMGICAAHIRLPMLPLTPAGQQKVQAALSAAGLI</sequence>
<feature type="site" description="Part of a proton relay during catalysis" evidence="12">
    <location>
        <position position="44"/>
    </location>
</feature>
<evidence type="ECO:0000256" key="12">
    <source>
        <dbReference type="HAMAP-Rule" id="MF_00418"/>
    </source>
</evidence>
<dbReference type="Proteomes" id="UP001298424">
    <property type="component" value="Unassembled WGS sequence"/>
</dbReference>
<comment type="pathway">
    <text evidence="2 12">Amino-acid biosynthesis; L-lysine biosynthesis via DAP pathway; (S)-tetrahydrodipicolinate from L-aspartate: step 3/4.</text>
</comment>
<dbReference type="InterPro" id="IPR013785">
    <property type="entry name" value="Aldolase_TIM"/>
</dbReference>
<dbReference type="PROSITE" id="PS00666">
    <property type="entry name" value="DHDPS_2"/>
    <property type="match status" value="1"/>
</dbReference>
<evidence type="ECO:0000313" key="15">
    <source>
        <dbReference type="Proteomes" id="UP001298424"/>
    </source>
</evidence>
<evidence type="ECO:0000256" key="2">
    <source>
        <dbReference type="ARBA" id="ARBA00005120"/>
    </source>
</evidence>
<keyword evidence="8 12" id="KW-0457">Lysine biosynthesis</keyword>
<dbReference type="PRINTS" id="PR00146">
    <property type="entry name" value="DHPICSNTHASE"/>
</dbReference>
<dbReference type="InterPro" id="IPR002220">
    <property type="entry name" value="DapA-like"/>
</dbReference>
<protein>
    <recommendedName>
        <fullName evidence="4 12">4-hydroxy-tetrahydrodipicolinate synthase</fullName>
        <shortName evidence="12">HTPA synthase</shortName>
        <ecNumber evidence="4 12">4.3.3.7</ecNumber>
    </recommendedName>
</protein>
<comment type="catalytic activity">
    <reaction evidence="11 12">
        <text>L-aspartate 4-semialdehyde + pyruvate = (2S,4S)-4-hydroxy-2,3,4,5-tetrahydrodipicolinate + H2O + H(+)</text>
        <dbReference type="Rhea" id="RHEA:34171"/>
        <dbReference type="ChEBI" id="CHEBI:15361"/>
        <dbReference type="ChEBI" id="CHEBI:15377"/>
        <dbReference type="ChEBI" id="CHEBI:15378"/>
        <dbReference type="ChEBI" id="CHEBI:67139"/>
        <dbReference type="ChEBI" id="CHEBI:537519"/>
        <dbReference type="EC" id="4.3.3.7"/>
    </reaction>
</comment>
<evidence type="ECO:0000256" key="13">
    <source>
        <dbReference type="PIRNR" id="PIRNR001365"/>
    </source>
</evidence>
<evidence type="ECO:0000313" key="14">
    <source>
        <dbReference type="EMBL" id="MCG6504761.1"/>
    </source>
</evidence>
<evidence type="ECO:0000256" key="9">
    <source>
        <dbReference type="ARBA" id="ARBA00023239"/>
    </source>
</evidence>
<keyword evidence="15" id="KW-1185">Reference proteome</keyword>
<dbReference type="NCBIfam" id="TIGR00674">
    <property type="entry name" value="dapA"/>
    <property type="match status" value="1"/>
</dbReference>
<comment type="caution">
    <text evidence="14">The sequence shown here is derived from an EMBL/GenBank/DDBJ whole genome shotgun (WGS) entry which is preliminary data.</text>
</comment>
<dbReference type="InterPro" id="IPR005263">
    <property type="entry name" value="DapA"/>
</dbReference>
<organism evidence="14 15">
    <name type="scientific">Kingella pumchi</name>
    <dbReference type="NCBI Taxonomy" id="2779506"/>
    <lineage>
        <taxon>Bacteria</taxon>
        <taxon>Pseudomonadati</taxon>
        <taxon>Pseudomonadota</taxon>
        <taxon>Betaproteobacteria</taxon>
        <taxon>Neisseriales</taxon>
        <taxon>Neisseriaceae</taxon>
        <taxon>Kingella</taxon>
    </lineage>
</organism>
<evidence type="ECO:0000256" key="11">
    <source>
        <dbReference type="ARBA" id="ARBA00047836"/>
    </source>
</evidence>
<comment type="subunit">
    <text evidence="12">Homotetramer; dimer of dimers.</text>
</comment>
<dbReference type="CDD" id="cd00950">
    <property type="entry name" value="DHDPS"/>
    <property type="match status" value="1"/>
</dbReference>
<keyword evidence="7 12" id="KW-0220">Diaminopimelate biosynthesis</keyword>
<comment type="subcellular location">
    <subcellularLocation>
        <location evidence="12">Cytoplasm</location>
    </subcellularLocation>
</comment>
<dbReference type="Gene3D" id="3.20.20.70">
    <property type="entry name" value="Aldolase class I"/>
    <property type="match status" value="1"/>
</dbReference>
<proteinExistence type="inferred from homology"/>
<comment type="caution">
    <text evidence="12">Was originally thought to be a dihydrodipicolinate synthase (DHDPS), catalyzing the condensation of (S)-aspartate-beta-semialdehyde [(S)-ASA] and pyruvate to dihydrodipicolinate (DHDP). However, it was shown in E.coli that the product of the enzymatic reaction is not dihydrodipicolinate but in fact (4S)-4-hydroxy-2,3,4,5-tetrahydro-(2S)-dipicolinic acid (HTPA), and that the consecutive dehydration reaction leading to DHDP is not spontaneous but catalyzed by DapB.</text>
</comment>
<evidence type="ECO:0000256" key="7">
    <source>
        <dbReference type="ARBA" id="ARBA00022915"/>
    </source>
</evidence>
<dbReference type="EC" id="4.3.3.7" evidence="4 12"/>